<keyword evidence="2" id="KW-0732">Signal</keyword>
<organism evidence="4 5">
    <name type="scientific">Undibacterium squillarum</name>
    <dbReference type="NCBI Taxonomy" id="1131567"/>
    <lineage>
        <taxon>Bacteria</taxon>
        <taxon>Pseudomonadati</taxon>
        <taxon>Pseudomonadota</taxon>
        <taxon>Betaproteobacteria</taxon>
        <taxon>Burkholderiales</taxon>
        <taxon>Oxalobacteraceae</taxon>
        <taxon>Undibacterium</taxon>
    </lineage>
</organism>
<evidence type="ECO:0000256" key="2">
    <source>
        <dbReference type="SAM" id="SignalP"/>
    </source>
</evidence>
<accession>A0ABQ2XYJ6</accession>
<name>A0ABQ2XYJ6_9BURK</name>
<dbReference type="EMBL" id="BMYU01000003">
    <property type="protein sequence ID" value="GGX38348.1"/>
    <property type="molecule type" value="Genomic_DNA"/>
</dbReference>
<gene>
    <name evidence="4" type="ORF">GCM10010946_15730</name>
</gene>
<evidence type="ECO:0000259" key="3">
    <source>
        <dbReference type="Pfam" id="PF25919"/>
    </source>
</evidence>
<dbReference type="Gene3D" id="2.40.50.100">
    <property type="match status" value="1"/>
</dbReference>
<reference evidence="5" key="1">
    <citation type="journal article" date="2019" name="Int. J. Syst. Evol. Microbiol.">
        <title>The Global Catalogue of Microorganisms (GCM) 10K type strain sequencing project: providing services to taxonomists for standard genome sequencing and annotation.</title>
        <authorList>
            <consortium name="The Broad Institute Genomics Platform"/>
            <consortium name="The Broad Institute Genome Sequencing Center for Infectious Disease"/>
            <person name="Wu L."/>
            <person name="Ma J."/>
        </authorList>
    </citation>
    <scope>NUCLEOTIDE SEQUENCE [LARGE SCALE GENOMIC DNA]</scope>
    <source>
        <strain evidence="5">KCTC 23917</strain>
    </source>
</reference>
<sequence>MKLRNQLIRRTVMLTALLGAVSHAQADQGVLHVSAAQQQQLGIQVQSLSVPAANTRSAPGLRLSGQVISPRNAQTIVSPLLSGHIQEVRVSAMQAVRQGQVLATMISPEAMSLQREYLQLAIQAKLAREKKERDESLFQDGIIARSRVEESRALLIQAEAGARERQQTLKAAGFPDAALKQLVQQQQIQTMLAITANSSGTLTELQLKPGQKIDAGMPVATISKNGAFWVEFQVAAGLAAQIKSGDQIRVEACQDALRVTAVAAHVQTETQNRIVRAEQSKPESCLQLNQFVEGRLESAQIPAASFALPRSAIIQLQGKSWIFIRQPQGYLPVAVNIVQQQGEQSWIRAVQEKQLAAGVQVVVKGISGLKGLMLGMGGEQEGDH</sequence>
<keyword evidence="5" id="KW-1185">Reference proteome</keyword>
<dbReference type="PANTHER" id="PTHR30097:SF4">
    <property type="entry name" value="SLR6042 PROTEIN"/>
    <property type="match status" value="1"/>
</dbReference>
<dbReference type="SUPFAM" id="SSF111369">
    <property type="entry name" value="HlyD-like secretion proteins"/>
    <property type="match status" value="1"/>
</dbReference>
<feature type="chain" id="PRO_5046813348" evidence="2">
    <location>
        <begin position="27"/>
        <end position="384"/>
    </location>
</feature>
<dbReference type="PANTHER" id="PTHR30097">
    <property type="entry name" value="CATION EFFLUX SYSTEM PROTEIN CUSB"/>
    <property type="match status" value="1"/>
</dbReference>
<evidence type="ECO:0000313" key="5">
    <source>
        <dbReference type="Proteomes" id="UP000653343"/>
    </source>
</evidence>
<evidence type="ECO:0000313" key="4">
    <source>
        <dbReference type="EMBL" id="GGX38348.1"/>
    </source>
</evidence>
<evidence type="ECO:0000256" key="1">
    <source>
        <dbReference type="ARBA" id="ARBA00022448"/>
    </source>
</evidence>
<dbReference type="RefSeq" id="WP_189356524.1">
    <property type="nucleotide sequence ID" value="NZ_BMYU01000003.1"/>
</dbReference>
<comment type="caution">
    <text evidence="4">The sequence shown here is derived from an EMBL/GenBank/DDBJ whole genome shotgun (WGS) entry which is preliminary data.</text>
</comment>
<dbReference type="InterPro" id="IPR051909">
    <property type="entry name" value="MFP_Cation_Efflux"/>
</dbReference>
<dbReference type="Gene3D" id="2.40.30.170">
    <property type="match status" value="1"/>
</dbReference>
<feature type="domain" description="CusB-like barrel-sandwich hybrid" evidence="3">
    <location>
        <begin position="75"/>
        <end position="222"/>
    </location>
</feature>
<dbReference type="Pfam" id="PF25919">
    <property type="entry name" value="BSH_CusB"/>
    <property type="match status" value="1"/>
</dbReference>
<dbReference type="InterPro" id="IPR058790">
    <property type="entry name" value="BSH_CusB"/>
</dbReference>
<protein>
    <submittedName>
        <fullName evidence="4">Membrane protein</fullName>
    </submittedName>
</protein>
<dbReference type="Proteomes" id="UP000653343">
    <property type="component" value="Unassembled WGS sequence"/>
</dbReference>
<feature type="signal peptide" evidence="2">
    <location>
        <begin position="1"/>
        <end position="26"/>
    </location>
</feature>
<proteinExistence type="predicted"/>
<dbReference type="Gene3D" id="1.10.287.470">
    <property type="entry name" value="Helix hairpin bin"/>
    <property type="match status" value="1"/>
</dbReference>
<keyword evidence="1" id="KW-0813">Transport</keyword>